<evidence type="ECO:0000313" key="1">
    <source>
        <dbReference type="EMBL" id="AVH43724.1"/>
    </source>
</evidence>
<proteinExistence type="predicted"/>
<dbReference type="AlphaFoldDB" id="A0A2L2LHA0"/>
<dbReference type="EMBL" id="CP026925">
    <property type="protein sequence ID" value="AVH43724.1"/>
    <property type="molecule type" value="Genomic_DNA"/>
</dbReference>
<dbReference type="Proteomes" id="UP000237717">
    <property type="component" value="Chromosome II"/>
</dbReference>
<evidence type="ECO:0000313" key="2">
    <source>
        <dbReference type="Proteomes" id="UP000237717"/>
    </source>
</evidence>
<dbReference type="Gene3D" id="3.40.109.10">
    <property type="entry name" value="NADH Oxidase"/>
    <property type="match status" value="1"/>
</dbReference>
<evidence type="ECO:0008006" key="3">
    <source>
        <dbReference type="Google" id="ProtNLM"/>
    </source>
</evidence>
<protein>
    <recommendedName>
        <fullName evidence="3">Nitroreductase domain-containing protein</fullName>
    </recommendedName>
</protein>
<dbReference type="RefSeq" id="WP_104679741.1">
    <property type="nucleotide sequence ID" value="NZ_CP026925.1"/>
</dbReference>
<reference evidence="1 2" key="1">
    <citation type="submission" date="2018-02" db="EMBL/GenBank/DDBJ databases">
        <title>Complete genome sequence of Agrobacterium tumefaciens 1D1609.</title>
        <authorList>
            <person name="Cho S.-T."/>
            <person name="Haryono M."/>
            <person name="Chang H.-H."/>
            <person name="Santos M.N."/>
            <person name="Lai E.-M."/>
            <person name="Kuo C.-H."/>
        </authorList>
    </citation>
    <scope>NUCLEOTIDE SEQUENCE [LARGE SCALE GENOMIC DNA]</scope>
    <source>
        <strain evidence="1 2">1D1609</strain>
    </source>
</reference>
<dbReference type="SUPFAM" id="SSF55469">
    <property type="entry name" value="FMN-dependent nitroreductase-like"/>
    <property type="match status" value="1"/>
</dbReference>
<name>A0A2L2LHA0_AGRTU</name>
<organism evidence="1 2">
    <name type="scientific">Agrobacterium tumefaciens</name>
    <dbReference type="NCBI Taxonomy" id="358"/>
    <lineage>
        <taxon>Bacteria</taxon>
        <taxon>Pseudomonadati</taxon>
        <taxon>Pseudomonadota</taxon>
        <taxon>Alphaproteobacteria</taxon>
        <taxon>Hyphomicrobiales</taxon>
        <taxon>Rhizobiaceae</taxon>
        <taxon>Rhizobium/Agrobacterium group</taxon>
        <taxon>Agrobacterium</taxon>
        <taxon>Agrobacterium tumefaciens complex</taxon>
    </lineage>
</organism>
<gene>
    <name evidence="1" type="ORF">At1D1609_36710</name>
</gene>
<dbReference type="GO" id="GO:0016491">
    <property type="term" value="F:oxidoreductase activity"/>
    <property type="evidence" value="ECO:0007669"/>
    <property type="project" value="InterPro"/>
</dbReference>
<accession>A0A2L2LHA0</accession>
<sequence length="137" mass="14382">MSAGALHPVKAVIISRDGGTFVYDDEADTFFSIEPRNAEGVGAFHEKCATVLPLATGHVIALMADVGHVSTVYSNPESLVWRDSGAVLQTLALVSEAFDLGFCPLGILGQELADALLPMEHQYLGVGVAVIGRRSSG</sequence>
<dbReference type="InterPro" id="IPR000415">
    <property type="entry name" value="Nitroreductase-like"/>
</dbReference>